<protein>
    <recommendedName>
        <fullName evidence="1">Ketoreductase (KR) domain-containing protein</fullName>
    </recommendedName>
</protein>
<accession>A0AA35M2W3</accession>
<dbReference type="Pfam" id="PF08659">
    <property type="entry name" value="KR"/>
    <property type="match status" value="1"/>
</dbReference>
<sequence length="117" mass="12875">MVEEILSMYRSGKIKPVPTTEFSVFEPGYASQIHIKNYVTQIIAAHWCARRSGPKSKQLYEIPGCPSRVHVVQGDVSSSSDVEKAVTEFKALGPIRGVVHAAMGLHEDLFGRMSDEG</sequence>
<name>A0AA35M2W3_9HYPO</name>
<comment type="caution">
    <text evidence="2">The sequence shown here is derived from an EMBL/GenBank/DDBJ whole genome shotgun (WGS) entry which is preliminary data.</text>
</comment>
<evidence type="ECO:0000313" key="3">
    <source>
        <dbReference type="Proteomes" id="UP001160390"/>
    </source>
</evidence>
<dbReference type="SUPFAM" id="SSF51735">
    <property type="entry name" value="NAD(P)-binding Rossmann-fold domains"/>
    <property type="match status" value="1"/>
</dbReference>
<evidence type="ECO:0000259" key="1">
    <source>
        <dbReference type="Pfam" id="PF08659"/>
    </source>
</evidence>
<dbReference type="Proteomes" id="UP001160390">
    <property type="component" value="Unassembled WGS sequence"/>
</dbReference>
<dbReference type="InterPro" id="IPR036291">
    <property type="entry name" value="NAD(P)-bd_dom_sf"/>
</dbReference>
<feature type="domain" description="Ketoreductase (KR)" evidence="1">
    <location>
        <begin position="53"/>
        <end position="116"/>
    </location>
</feature>
<dbReference type="Gene3D" id="3.40.50.720">
    <property type="entry name" value="NAD(P)-binding Rossmann-like Domain"/>
    <property type="match status" value="1"/>
</dbReference>
<organism evidence="2 3">
    <name type="scientific">Clonostachys chloroleuca</name>
    <dbReference type="NCBI Taxonomy" id="1926264"/>
    <lineage>
        <taxon>Eukaryota</taxon>
        <taxon>Fungi</taxon>
        <taxon>Dikarya</taxon>
        <taxon>Ascomycota</taxon>
        <taxon>Pezizomycotina</taxon>
        <taxon>Sordariomycetes</taxon>
        <taxon>Hypocreomycetidae</taxon>
        <taxon>Hypocreales</taxon>
        <taxon>Bionectriaceae</taxon>
        <taxon>Clonostachys</taxon>
    </lineage>
</organism>
<dbReference type="EMBL" id="CABFNP030001008">
    <property type="protein sequence ID" value="CAI6089512.1"/>
    <property type="molecule type" value="Genomic_DNA"/>
</dbReference>
<reference evidence="2" key="1">
    <citation type="submission" date="2023-01" db="EMBL/GenBank/DDBJ databases">
        <authorList>
            <person name="Piombo E."/>
        </authorList>
    </citation>
    <scope>NUCLEOTIDE SEQUENCE</scope>
</reference>
<gene>
    <name evidence="2" type="ORF">CCHLO57077_00011958</name>
</gene>
<keyword evidence="3" id="KW-1185">Reference proteome</keyword>
<dbReference type="InterPro" id="IPR013968">
    <property type="entry name" value="PKS_KR"/>
</dbReference>
<evidence type="ECO:0000313" key="2">
    <source>
        <dbReference type="EMBL" id="CAI6089512.1"/>
    </source>
</evidence>
<proteinExistence type="predicted"/>
<dbReference type="AlphaFoldDB" id="A0AA35M2W3"/>